<dbReference type="Pfam" id="PF10604">
    <property type="entry name" value="Polyketide_cyc2"/>
    <property type="match status" value="1"/>
</dbReference>
<dbReference type="EMBL" id="JQJD01000043">
    <property type="protein sequence ID" value="KGN80325.1"/>
    <property type="molecule type" value="Genomic_DNA"/>
</dbReference>
<name>A0A099X1G8_PORCN</name>
<organism evidence="1 2">
    <name type="scientific">Porphyromonas cangingivalis</name>
    <dbReference type="NCBI Taxonomy" id="36874"/>
    <lineage>
        <taxon>Bacteria</taxon>
        <taxon>Pseudomonadati</taxon>
        <taxon>Bacteroidota</taxon>
        <taxon>Bacteroidia</taxon>
        <taxon>Bacteroidales</taxon>
        <taxon>Porphyromonadaceae</taxon>
        <taxon>Porphyromonas</taxon>
    </lineage>
</organism>
<gene>
    <name evidence="1" type="ORF">HQ35_06520</name>
</gene>
<dbReference type="InterPro" id="IPR019587">
    <property type="entry name" value="Polyketide_cyclase/dehydratase"/>
</dbReference>
<evidence type="ECO:0000313" key="2">
    <source>
        <dbReference type="Proteomes" id="UP000030125"/>
    </source>
</evidence>
<evidence type="ECO:0000313" key="1">
    <source>
        <dbReference type="EMBL" id="KGN80325.1"/>
    </source>
</evidence>
<comment type="caution">
    <text evidence="1">The sequence shown here is derived from an EMBL/GenBank/DDBJ whole genome shotgun (WGS) entry which is preliminary data.</text>
</comment>
<dbReference type="AlphaFoldDB" id="A0A099X1G8"/>
<protein>
    <submittedName>
        <fullName evidence="1">Polyketide cyclase</fullName>
    </submittedName>
</protein>
<proteinExistence type="predicted"/>
<reference evidence="1 2" key="1">
    <citation type="submission" date="2014-08" db="EMBL/GenBank/DDBJ databases">
        <title>Porphyromonas cangingivalis strain:COT-109_OH1386 Genome sequencing.</title>
        <authorList>
            <person name="Wallis C."/>
            <person name="Deusch O."/>
            <person name="O'Flynn C."/>
            <person name="Davis I."/>
            <person name="Jospin G."/>
            <person name="Darling A.E."/>
            <person name="Coil D.A."/>
            <person name="Alexiev A."/>
            <person name="Horsfall A."/>
            <person name="Kirkwood N."/>
            <person name="Harris S."/>
            <person name="Eisen J.A."/>
        </authorList>
    </citation>
    <scope>NUCLEOTIDE SEQUENCE [LARGE SCALE GENOMIC DNA]</scope>
    <source>
        <strain evidence="2">COT-109 OH1386</strain>
    </source>
</reference>
<dbReference type="RefSeq" id="WP_036844502.1">
    <property type="nucleotide sequence ID" value="NZ_JQJD01000043.1"/>
</dbReference>
<dbReference type="STRING" id="36874.HQ34_01305"/>
<dbReference type="InterPro" id="IPR023393">
    <property type="entry name" value="START-like_dom_sf"/>
</dbReference>
<dbReference type="Proteomes" id="UP000030125">
    <property type="component" value="Unassembled WGS sequence"/>
</dbReference>
<dbReference type="SUPFAM" id="SSF55961">
    <property type="entry name" value="Bet v1-like"/>
    <property type="match status" value="1"/>
</dbReference>
<dbReference type="eggNOG" id="COG3832">
    <property type="taxonomic scope" value="Bacteria"/>
</dbReference>
<sequence length="139" mass="15933">MWSKTHSITTNEVTREQMWKLFADVNGWHTWDSGVEYAQLNGSFEQGSHILLKPKGGPKIKIVLSEIIERKMFITVSSFPLAKIYHEHLFEETSDGLRISYTITVKGVLSFLWVKLIAQNLFISIPKDVVKQINIAKTL</sequence>
<dbReference type="Gene3D" id="3.30.530.20">
    <property type="match status" value="1"/>
</dbReference>
<dbReference type="OrthoDB" id="9810827at2"/>
<keyword evidence="2" id="KW-1185">Reference proteome</keyword>
<accession>A0A099X1G8</accession>